<evidence type="ECO:0000256" key="11">
    <source>
        <dbReference type="SAM" id="Phobius"/>
    </source>
</evidence>
<proteinExistence type="inferred from homology"/>
<dbReference type="InterPro" id="IPR050445">
    <property type="entry name" value="Bact_polysacc_biosynth/exp"/>
</dbReference>
<keyword evidence="11" id="KW-0812">Transmembrane</keyword>
<dbReference type="EC" id="2.7.10.2" evidence="3"/>
<keyword evidence="10" id="KW-0175">Coiled coil</keyword>
<evidence type="ECO:0000256" key="9">
    <source>
        <dbReference type="ARBA" id="ARBA00051245"/>
    </source>
</evidence>
<keyword evidence="5" id="KW-0547">Nucleotide-binding</keyword>
<dbReference type="GO" id="GO:0005886">
    <property type="term" value="C:plasma membrane"/>
    <property type="evidence" value="ECO:0007669"/>
    <property type="project" value="TreeGrafter"/>
</dbReference>
<protein>
    <recommendedName>
        <fullName evidence="3">non-specific protein-tyrosine kinase</fullName>
        <ecNumber evidence="3">2.7.10.2</ecNumber>
    </recommendedName>
</protein>
<comment type="similarity">
    <text evidence="1">Belongs to the CpsD/CapB family.</text>
</comment>
<evidence type="ECO:0000256" key="4">
    <source>
        <dbReference type="ARBA" id="ARBA00022679"/>
    </source>
</evidence>
<keyword evidence="4 13" id="KW-0808">Transferase</keyword>
<dbReference type="GO" id="GO:0042802">
    <property type="term" value="F:identical protein binding"/>
    <property type="evidence" value="ECO:0007669"/>
    <property type="project" value="UniProtKB-ARBA"/>
</dbReference>
<dbReference type="Pfam" id="PF13614">
    <property type="entry name" value="AAA_31"/>
    <property type="match status" value="1"/>
</dbReference>
<evidence type="ECO:0000259" key="12">
    <source>
        <dbReference type="Pfam" id="PF13614"/>
    </source>
</evidence>
<dbReference type="FunFam" id="3.40.50.300:FF:000527">
    <property type="entry name" value="Tyrosine-protein kinase etk"/>
    <property type="match status" value="1"/>
</dbReference>
<comment type="catalytic activity">
    <reaction evidence="9">
        <text>L-tyrosyl-[protein] + ATP = O-phospho-L-tyrosyl-[protein] + ADP + H(+)</text>
        <dbReference type="Rhea" id="RHEA:10596"/>
        <dbReference type="Rhea" id="RHEA-COMP:10136"/>
        <dbReference type="Rhea" id="RHEA-COMP:20101"/>
        <dbReference type="ChEBI" id="CHEBI:15378"/>
        <dbReference type="ChEBI" id="CHEBI:30616"/>
        <dbReference type="ChEBI" id="CHEBI:46858"/>
        <dbReference type="ChEBI" id="CHEBI:61978"/>
        <dbReference type="ChEBI" id="CHEBI:456216"/>
        <dbReference type="EC" id="2.7.10.2"/>
    </reaction>
</comment>
<evidence type="ECO:0000256" key="3">
    <source>
        <dbReference type="ARBA" id="ARBA00011903"/>
    </source>
</evidence>
<name>A0A5C6DA22_9BACT</name>
<comment type="caution">
    <text evidence="13">The sequence shown here is derived from an EMBL/GenBank/DDBJ whole genome shotgun (WGS) entry which is preliminary data.</text>
</comment>
<accession>A0A5C6DA22</accession>
<feature type="transmembrane region" description="Helical" evidence="11">
    <location>
        <begin position="47"/>
        <end position="67"/>
    </location>
</feature>
<dbReference type="InterPro" id="IPR025669">
    <property type="entry name" value="AAA_dom"/>
</dbReference>
<keyword evidence="6 13" id="KW-0418">Kinase</keyword>
<evidence type="ECO:0000256" key="2">
    <source>
        <dbReference type="ARBA" id="ARBA00008883"/>
    </source>
</evidence>
<dbReference type="NCBIfam" id="TIGR01007">
    <property type="entry name" value="eps_fam"/>
    <property type="match status" value="1"/>
</dbReference>
<dbReference type="SUPFAM" id="SSF52540">
    <property type="entry name" value="P-loop containing nucleoside triphosphate hydrolases"/>
    <property type="match status" value="1"/>
</dbReference>
<dbReference type="Proteomes" id="UP000319143">
    <property type="component" value="Unassembled WGS sequence"/>
</dbReference>
<keyword evidence="7" id="KW-0067">ATP-binding</keyword>
<dbReference type="EMBL" id="SJPV01000012">
    <property type="protein sequence ID" value="TWU32621.1"/>
    <property type="molecule type" value="Genomic_DNA"/>
</dbReference>
<evidence type="ECO:0000256" key="8">
    <source>
        <dbReference type="ARBA" id="ARBA00023137"/>
    </source>
</evidence>
<evidence type="ECO:0000313" key="13">
    <source>
        <dbReference type="EMBL" id="TWU32621.1"/>
    </source>
</evidence>
<evidence type="ECO:0000313" key="14">
    <source>
        <dbReference type="Proteomes" id="UP000319143"/>
    </source>
</evidence>
<comment type="similarity">
    <text evidence="2">Belongs to the etk/wzc family.</text>
</comment>
<organism evidence="13 14">
    <name type="scientific">Novipirellula artificiosorum</name>
    <dbReference type="NCBI Taxonomy" id="2528016"/>
    <lineage>
        <taxon>Bacteria</taxon>
        <taxon>Pseudomonadati</taxon>
        <taxon>Planctomycetota</taxon>
        <taxon>Planctomycetia</taxon>
        <taxon>Pirellulales</taxon>
        <taxon>Pirellulaceae</taxon>
        <taxon>Novipirellula</taxon>
    </lineage>
</organism>
<dbReference type="Gene3D" id="3.40.50.300">
    <property type="entry name" value="P-loop containing nucleotide triphosphate hydrolases"/>
    <property type="match status" value="1"/>
</dbReference>
<dbReference type="AlphaFoldDB" id="A0A5C6DA22"/>
<keyword evidence="8" id="KW-0829">Tyrosine-protein kinase</keyword>
<keyword evidence="11" id="KW-1133">Transmembrane helix</keyword>
<sequence>MKTSYDRGLTYSKAPAISGADYAMSDRSGDGGGQGNSPDLLGALWRYRWAVILAGIGGAVLGFLVFLKMPETFESATRLMVESDRPAILDTMTGDLVGGVPSIEILESQLFSDRVVSMAFRDAQMLPFHEEFEGQTIEAKLPEFISVAHKSMELESEIDDVRSASSLVAVLRFQHTNPELAEAAVNSFSDALQAFFNERHKSSRSELIDMISDAMEELHPRLSELERQYRDFRRDRLLVWNNDGVAINPHRERQLFLTGRRSEMVEQMRQKAVLAAAVQSISDQSSDPEIAVAVISQLFNIKLYMPNDSEDAAKQLREEDVQLAQLQLDEQLIPLMIERNKFASQFGVEHPTVRDLDKELTMMKDELRRIVVEQIDRLLEIRQENRIELIDPEQQAREAIDAILVAANAEVSLVQSQIGELEKQIADEKQEAIKLAKDEQDDAAMQREIEQTYDLMSQLEEQWARVSLTEETGGTQVVELTAPSMAMLVSPILIKCLGIGIFLGLVLGSGVALLLEKNANTFRDPDEISELLGVPVLTHVPFFKGRQKRLKEGEIDPYKDLDKSLGVLHHPASVAAEAIRSCRTAVFFDTASVKGGKVVQVTSPLPGDGKTTVAGNLACSIAQSGKRVLAIDCDLRRPQFTDNFALQDKMGLTNVLNGECDPEDACHQTPVATLRVMPSGPIPANPAEALTLPEMSELLEMLREEYDFIIIDTPPLLVVTDPSITASMTDGVILTLRVRRKSKPNANESVNILRAVGAKVLGVVINNSDEAGASDGYKGYGYYRYGRYTGRYHRRKSGNGKYYRRSGSNRAAPVVVEGRGIGKMRKPRAAEVVSSEGNGVMEKADQGL</sequence>
<evidence type="ECO:0000256" key="6">
    <source>
        <dbReference type="ARBA" id="ARBA00022777"/>
    </source>
</evidence>
<keyword evidence="14" id="KW-1185">Reference proteome</keyword>
<reference evidence="13 14" key="1">
    <citation type="submission" date="2019-02" db="EMBL/GenBank/DDBJ databases">
        <title>Deep-cultivation of Planctomycetes and their phenomic and genomic characterization uncovers novel biology.</title>
        <authorList>
            <person name="Wiegand S."/>
            <person name="Jogler M."/>
            <person name="Boedeker C."/>
            <person name="Pinto D."/>
            <person name="Vollmers J."/>
            <person name="Rivas-Marin E."/>
            <person name="Kohn T."/>
            <person name="Peeters S.H."/>
            <person name="Heuer A."/>
            <person name="Rast P."/>
            <person name="Oberbeckmann S."/>
            <person name="Bunk B."/>
            <person name="Jeske O."/>
            <person name="Meyerdierks A."/>
            <person name="Storesund J.E."/>
            <person name="Kallscheuer N."/>
            <person name="Luecker S."/>
            <person name="Lage O.M."/>
            <person name="Pohl T."/>
            <person name="Merkel B.J."/>
            <person name="Hornburger P."/>
            <person name="Mueller R.-W."/>
            <person name="Bruemmer F."/>
            <person name="Labrenz M."/>
            <person name="Spormann A.M."/>
            <person name="Op Den Camp H."/>
            <person name="Overmann J."/>
            <person name="Amann R."/>
            <person name="Jetten M.S.M."/>
            <person name="Mascher T."/>
            <person name="Medema M.H."/>
            <person name="Devos D.P."/>
            <person name="Kaster A.-K."/>
            <person name="Ovreas L."/>
            <person name="Rohde M."/>
            <person name="Galperin M.Y."/>
            <person name="Jogler C."/>
        </authorList>
    </citation>
    <scope>NUCLEOTIDE SEQUENCE [LARGE SCALE GENOMIC DNA]</scope>
    <source>
        <strain evidence="13 14">Poly41</strain>
    </source>
</reference>
<dbReference type="InterPro" id="IPR005702">
    <property type="entry name" value="Wzc-like_C"/>
</dbReference>
<gene>
    <name evidence="13" type="primary">ptk_2</name>
    <name evidence="13" type="ORF">Poly41_55990</name>
</gene>
<dbReference type="RefSeq" id="WP_231615957.1">
    <property type="nucleotide sequence ID" value="NZ_SJPV01000012.1"/>
</dbReference>
<feature type="coiled-coil region" evidence="10">
    <location>
        <begin position="404"/>
        <end position="462"/>
    </location>
</feature>
<dbReference type="GO" id="GO:0005524">
    <property type="term" value="F:ATP binding"/>
    <property type="evidence" value="ECO:0007669"/>
    <property type="project" value="UniProtKB-KW"/>
</dbReference>
<evidence type="ECO:0000256" key="7">
    <source>
        <dbReference type="ARBA" id="ARBA00022840"/>
    </source>
</evidence>
<evidence type="ECO:0000256" key="10">
    <source>
        <dbReference type="SAM" id="Coils"/>
    </source>
</evidence>
<dbReference type="PANTHER" id="PTHR32309:SF13">
    <property type="entry name" value="FERRIC ENTEROBACTIN TRANSPORT PROTEIN FEPE"/>
    <property type="match status" value="1"/>
</dbReference>
<feature type="transmembrane region" description="Helical" evidence="11">
    <location>
        <begin position="492"/>
        <end position="515"/>
    </location>
</feature>
<evidence type="ECO:0000256" key="5">
    <source>
        <dbReference type="ARBA" id="ARBA00022741"/>
    </source>
</evidence>
<dbReference type="CDD" id="cd05387">
    <property type="entry name" value="BY-kinase"/>
    <property type="match status" value="1"/>
</dbReference>
<dbReference type="InterPro" id="IPR027417">
    <property type="entry name" value="P-loop_NTPase"/>
</dbReference>
<dbReference type="GO" id="GO:0004715">
    <property type="term" value="F:non-membrane spanning protein tyrosine kinase activity"/>
    <property type="evidence" value="ECO:0007669"/>
    <property type="project" value="UniProtKB-EC"/>
</dbReference>
<feature type="domain" description="AAA" evidence="12">
    <location>
        <begin position="601"/>
        <end position="737"/>
    </location>
</feature>
<dbReference type="PANTHER" id="PTHR32309">
    <property type="entry name" value="TYROSINE-PROTEIN KINASE"/>
    <property type="match status" value="1"/>
</dbReference>
<keyword evidence="11" id="KW-0472">Membrane</keyword>
<evidence type="ECO:0000256" key="1">
    <source>
        <dbReference type="ARBA" id="ARBA00007316"/>
    </source>
</evidence>